<proteinExistence type="predicted"/>
<dbReference type="RefSeq" id="WP_044582627.1">
    <property type="nucleotide sequence ID" value="NZ_BAABDR010000091.1"/>
</dbReference>
<evidence type="ECO:0000313" key="1">
    <source>
        <dbReference type="EMBL" id="CDR18110.1"/>
    </source>
</evidence>
<accession>A0A061A5M5</accession>
<dbReference type="EMBL" id="LK022849">
    <property type="protein sequence ID" value="CDR18110.1"/>
    <property type="molecule type" value="Genomic_DNA"/>
</dbReference>
<keyword evidence="3" id="KW-1185">Reference proteome</keyword>
<dbReference type="HOGENOM" id="CLU_2847997_0_0_11"/>
<sequence>MPLITLPIAFGVLLIALTAIGWKTVLPWVLRLFTPAPAVQLPRLVLAPDADEPERTDLPGQVARL</sequence>
<reference evidence="1" key="1">
    <citation type="submission" date="2014-05" db="EMBL/GenBank/DDBJ databases">
        <authorList>
            <person name="Horn Fabian"/>
        </authorList>
    </citation>
    <scope>NUCLEOTIDE SEQUENCE</scope>
</reference>
<dbReference type="AlphaFoldDB" id="A0A061A5M5"/>
<dbReference type="GeneID" id="32474362"/>
<name>A0A061A5M5_9ACTN</name>
<protein>
    <submittedName>
        <fullName evidence="1">Uncharacterized protein</fullName>
    </submittedName>
</protein>
<reference evidence="2 3" key="2">
    <citation type="submission" date="2021-03" db="EMBL/GenBank/DDBJ databases">
        <title>Genomic Encyclopedia of Type Strains, Phase IV (KMG-IV): sequencing the most valuable type-strain genomes for metagenomic binning, comparative biology and taxonomic classification.</title>
        <authorList>
            <person name="Goeker M."/>
        </authorList>
    </citation>
    <scope>NUCLEOTIDE SEQUENCE [LARGE SCALE GENOMIC DNA]</scope>
    <source>
        <strain evidence="2 3">DSM 41954</strain>
    </source>
</reference>
<evidence type="ECO:0000313" key="2">
    <source>
        <dbReference type="EMBL" id="MBP2068757.1"/>
    </source>
</evidence>
<organism evidence="1">
    <name type="scientific">Streptomyces iranensis</name>
    <dbReference type="NCBI Taxonomy" id="576784"/>
    <lineage>
        <taxon>Bacteria</taxon>
        <taxon>Bacillati</taxon>
        <taxon>Actinomycetota</taxon>
        <taxon>Actinomycetes</taxon>
        <taxon>Kitasatosporales</taxon>
        <taxon>Streptomycetaceae</taxon>
        <taxon>Streptomyces</taxon>
        <taxon>Streptomyces violaceusniger group</taxon>
    </lineage>
</organism>
<gene>
    <name evidence="2" type="ORF">J2Z30_009839</name>
    <name evidence="1" type="ORF">SIRAN11</name>
</gene>
<evidence type="ECO:0000313" key="3">
    <source>
        <dbReference type="Proteomes" id="UP000756710"/>
    </source>
</evidence>
<dbReference type="Proteomes" id="UP000756710">
    <property type="component" value="Unassembled WGS sequence"/>
</dbReference>
<dbReference type="EMBL" id="JAGGLR010000050">
    <property type="protein sequence ID" value="MBP2068757.1"/>
    <property type="molecule type" value="Genomic_DNA"/>
</dbReference>